<keyword evidence="2" id="KW-1185">Reference proteome</keyword>
<dbReference type="AlphaFoldDB" id="K9XQJ8"/>
<proteinExistence type="predicted"/>
<name>K9XQJ8_STAC7</name>
<sequence>MLQQVLVSYQVSSEQLHSEVGSEAVILDLKSGVYFGLNETGNQIWQWLQEPKTESEIIDLVLAEYDVTPEQGAIDVKNLLQEMLEAGIIEIAK</sequence>
<dbReference type="EMBL" id="CP003653">
    <property type="protein sequence ID" value="AFZ34364.1"/>
    <property type="molecule type" value="Genomic_DNA"/>
</dbReference>
<reference evidence="2" key="1">
    <citation type="journal article" date="2013" name="Proc. Natl. Acad. Sci. U.S.A.">
        <title>Improving the coverage of the cyanobacterial phylum using diversity-driven genome sequencing.</title>
        <authorList>
            <person name="Shih P.M."/>
            <person name="Wu D."/>
            <person name="Latifi A."/>
            <person name="Axen S.D."/>
            <person name="Fewer D.P."/>
            <person name="Talla E."/>
            <person name="Calteau A."/>
            <person name="Cai F."/>
            <person name="Tandeau de Marsac N."/>
            <person name="Rippka R."/>
            <person name="Herdman M."/>
            <person name="Sivonen K."/>
            <person name="Coursin T."/>
            <person name="Laurent T."/>
            <person name="Goodwin L."/>
            <person name="Nolan M."/>
            <person name="Davenport K.W."/>
            <person name="Han C.S."/>
            <person name="Rubin E.M."/>
            <person name="Eisen J.A."/>
            <person name="Woyke T."/>
            <person name="Gugger M."/>
            <person name="Kerfeld C.A."/>
        </authorList>
    </citation>
    <scope>NUCLEOTIDE SEQUENCE [LARGE SCALE GENOMIC DNA]</scope>
    <source>
        <strain evidence="2">ATCC 29371 / PCC 7437</strain>
    </source>
</reference>
<organism evidence="1 2">
    <name type="scientific">Stanieria cyanosphaera (strain ATCC 29371 / PCC 7437)</name>
    <dbReference type="NCBI Taxonomy" id="111780"/>
    <lineage>
        <taxon>Bacteria</taxon>
        <taxon>Bacillati</taxon>
        <taxon>Cyanobacteriota</taxon>
        <taxon>Cyanophyceae</taxon>
        <taxon>Pleurocapsales</taxon>
        <taxon>Dermocarpellaceae</taxon>
        <taxon>Stanieria</taxon>
    </lineage>
</organism>
<evidence type="ECO:0000313" key="1">
    <source>
        <dbReference type="EMBL" id="AFZ34364.1"/>
    </source>
</evidence>
<protein>
    <recommendedName>
        <fullName evidence="3">Coenzyme PQQ synthesis protein D (PqqD)</fullName>
    </recommendedName>
</protein>
<evidence type="ECO:0000313" key="2">
    <source>
        <dbReference type="Proteomes" id="UP000010473"/>
    </source>
</evidence>
<evidence type="ECO:0008006" key="3">
    <source>
        <dbReference type="Google" id="ProtNLM"/>
    </source>
</evidence>
<dbReference type="Pfam" id="PF05402">
    <property type="entry name" value="PqqD"/>
    <property type="match status" value="1"/>
</dbReference>
<dbReference type="KEGG" id="scs:Sta7437_0773"/>
<dbReference type="Proteomes" id="UP000010473">
    <property type="component" value="Chromosome"/>
</dbReference>
<dbReference type="OrthoDB" id="1495225at2"/>
<gene>
    <name evidence="1" type="ordered locus">Sta7437_0773</name>
</gene>
<dbReference type="InterPro" id="IPR041881">
    <property type="entry name" value="PqqD_sf"/>
</dbReference>
<dbReference type="InterPro" id="IPR008792">
    <property type="entry name" value="PQQD"/>
</dbReference>
<dbReference type="HOGENOM" id="CLU_159325_2_4_3"/>
<dbReference type="eggNOG" id="ENOG5033BC0">
    <property type="taxonomic scope" value="Bacteria"/>
</dbReference>
<accession>K9XQJ8</accession>
<dbReference type="STRING" id="111780.Sta7437_0773"/>
<dbReference type="RefSeq" id="WP_015192037.1">
    <property type="nucleotide sequence ID" value="NC_019748.1"/>
</dbReference>
<dbReference type="Gene3D" id="1.10.10.1150">
    <property type="entry name" value="Coenzyme PQQ synthesis protein D (PqqD)"/>
    <property type="match status" value="1"/>
</dbReference>